<dbReference type="EMBL" id="GG662692">
    <property type="protein sequence ID" value="EAR83685.1"/>
    <property type="molecule type" value="Genomic_DNA"/>
</dbReference>
<dbReference type="RefSeq" id="XP_001031348.1">
    <property type="nucleotide sequence ID" value="XM_001031348.1"/>
</dbReference>
<dbReference type="GeneID" id="7827687"/>
<dbReference type="PANTHER" id="PTHR18896">
    <property type="entry name" value="PHOSPHOLIPASE D"/>
    <property type="match status" value="1"/>
</dbReference>
<dbReference type="GO" id="GO:0035556">
    <property type="term" value="P:intracellular signal transduction"/>
    <property type="evidence" value="ECO:0007669"/>
    <property type="project" value="InterPro"/>
</dbReference>
<keyword evidence="11" id="KW-1185">Reference proteome</keyword>
<evidence type="ECO:0000256" key="6">
    <source>
        <dbReference type="ARBA" id="ARBA00023098"/>
    </source>
</evidence>
<dbReference type="Gene3D" id="3.30.1520.10">
    <property type="entry name" value="Phox-like domain"/>
    <property type="match status" value="1"/>
</dbReference>
<dbReference type="CDD" id="cd06093">
    <property type="entry name" value="PX_domain"/>
    <property type="match status" value="1"/>
</dbReference>
<dbReference type="InterPro" id="IPR025202">
    <property type="entry name" value="PLD-like_dom"/>
</dbReference>
<feature type="domain" description="PLD phosphodiesterase" evidence="9">
    <location>
        <begin position="468"/>
        <end position="495"/>
    </location>
</feature>
<dbReference type="PIRSF" id="PIRSF009376">
    <property type="entry name" value="Phospholipase_D_euk"/>
    <property type="match status" value="1"/>
</dbReference>
<dbReference type="OrthoDB" id="419078at2759"/>
<keyword evidence="6" id="KW-0443">Lipid metabolism</keyword>
<dbReference type="Pfam" id="PF00787">
    <property type="entry name" value="PX"/>
    <property type="match status" value="1"/>
</dbReference>
<evidence type="ECO:0000256" key="5">
    <source>
        <dbReference type="ARBA" id="ARBA00022963"/>
    </source>
</evidence>
<evidence type="ECO:0000256" key="3">
    <source>
        <dbReference type="ARBA" id="ARBA00022737"/>
    </source>
</evidence>
<evidence type="ECO:0000256" key="2">
    <source>
        <dbReference type="ARBA" id="ARBA00008664"/>
    </source>
</evidence>
<feature type="compositionally biased region" description="Polar residues" evidence="8">
    <location>
        <begin position="14"/>
        <end position="24"/>
    </location>
</feature>
<dbReference type="GO" id="GO:0006654">
    <property type="term" value="P:phosphatidic acid biosynthetic process"/>
    <property type="evidence" value="ECO:0007669"/>
    <property type="project" value="InterPro"/>
</dbReference>
<organism evidence="10 11">
    <name type="scientific">Tetrahymena thermophila (strain SB210)</name>
    <dbReference type="NCBI Taxonomy" id="312017"/>
    <lineage>
        <taxon>Eukaryota</taxon>
        <taxon>Sar</taxon>
        <taxon>Alveolata</taxon>
        <taxon>Ciliophora</taxon>
        <taxon>Intramacronucleata</taxon>
        <taxon>Oligohymenophorea</taxon>
        <taxon>Hymenostomatida</taxon>
        <taxon>Tetrahymenina</taxon>
        <taxon>Tetrahymenidae</taxon>
        <taxon>Tetrahymena</taxon>
    </lineage>
</organism>
<dbReference type="CDD" id="cd09141">
    <property type="entry name" value="PLDc_vPLD1_2_yPLD_like_2"/>
    <property type="match status" value="1"/>
</dbReference>
<dbReference type="SUPFAM" id="SSF64268">
    <property type="entry name" value="PX domain"/>
    <property type="match status" value="1"/>
</dbReference>
<keyword evidence="3" id="KW-0677">Repeat</keyword>
<accession>Q22EG7</accession>
<reference evidence="11" key="1">
    <citation type="journal article" date="2006" name="PLoS Biol.">
        <title>Macronuclear genome sequence of the ciliate Tetrahymena thermophila, a model eukaryote.</title>
        <authorList>
            <person name="Eisen J.A."/>
            <person name="Coyne R.S."/>
            <person name="Wu M."/>
            <person name="Wu D."/>
            <person name="Thiagarajan M."/>
            <person name="Wortman J.R."/>
            <person name="Badger J.H."/>
            <person name="Ren Q."/>
            <person name="Amedeo P."/>
            <person name="Jones K.M."/>
            <person name="Tallon L.J."/>
            <person name="Delcher A.L."/>
            <person name="Salzberg S.L."/>
            <person name="Silva J.C."/>
            <person name="Haas B.J."/>
            <person name="Majoros W.H."/>
            <person name="Farzad M."/>
            <person name="Carlton J.M."/>
            <person name="Smith R.K. Jr."/>
            <person name="Garg J."/>
            <person name="Pearlman R.E."/>
            <person name="Karrer K.M."/>
            <person name="Sun L."/>
            <person name="Manning G."/>
            <person name="Elde N.C."/>
            <person name="Turkewitz A.P."/>
            <person name="Asai D.J."/>
            <person name="Wilkes D.E."/>
            <person name="Wang Y."/>
            <person name="Cai H."/>
            <person name="Collins K."/>
            <person name="Stewart B.A."/>
            <person name="Lee S.R."/>
            <person name="Wilamowska K."/>
            <person name="Weinberg Z."/>
            <person name="Ruzzo W.L."/>
            <person name="Wloga D."/>
            <person name="Gaertig J."/>
            <person name="Frankel J."/>
            <person name="Tsao C.-C."/>
            <person name="Gorovsky M.A."/>
            <person name="Keeling P.J."/>
            <person name="Waller R.F."/>
            <person name="Patron N.J."/>
            <person name="Cherry J.M."/>
            <person name="Stover N.A."/>
            <person name="Krieger C.J."/>
            <person name="del Toro C."/>
            <person name="Ryder H.F."/>
            <person name="Williamson S.C."/>
            <person name="Barbeau R.A."/>
            <person name="Hamilton E.P."/>
            <person name="Orias E."/>
        </authorList>
    </citation>
    <scope>NUCLEOTIDE SEQUENCE [LARGE SCALE GENOMIC DNA]</scope>
    <source>
        <strain evidence="11">SB210</strain>
    </source>
</reference>
<evidence type="ECO:0000256" key="4">
    <source>
        <dbReference type="ARBA" id="ARBA00022801"/>
    </source>
</evidence>
<dbReference type="GO" id="GO:0035091">
    <property type="term" value="F:phosphatidylinositol binding"/>
    <property type="evidence" value="ECO:0007669"/>
    <property type="project" value="InterPro"/>
</dbReference>
<feature type="region of interest" description="Disordered" evidence="8">
    <location>
        <begin position="1"/>
        <end position="24"/>
    </location>
</feature>
<feature type="domain" description="PLD phosphodiesterase" evidence="9">
    <location>
        <begin position="1201"/>
        <end position="1228"/>
    </location>
</feature>
<dbReference type="InterPro" id="IPR001736">
    <property type="entry name" value="PLipase_D/transphosphatidylase"/>
</dbReference>
<dbReference type="Pfam" id="PF13091">
    <property type="entry name" value="PLDc_2"/>
    <property type="match status" value="1"/>
</dbReference>
<dbReference type="Gene3D" id="3.30.870.10">
    <property type="entry name" value="Endonuclease Chain A"/>
    <property type="match status" value="2"/>
</dbReference>
<evidence type="ECO:0000313" key="11">
    <source>
        <dbReference type="Proteomes" id="UP000009168"/>
    </source>
</evidence>
<evidence type="ECO:0000256" key="1">
    <source>
        <dbReference type="ARBA" id="ARBA00000798"/>
    </source>
</evidence>
<protein>
    <recommendedName>
        <fullName evidence="7">Phospholipase</fullName>
        <ecNumber evidence="7">3.1.4.4</ecNumber>
    </recommendedName>
</protein>
<dbReference type="GO" id="GO:0005886">
    <property type="term" value="C:plasma membrane"/>
    <property type="evidence" value="ECO:0007669"/>
    <property type="project" value="TreeGrafter"/>
</dbReference>
<dbReference type="EC" id="3.1.4.4" evidence="7"/>
<dbReference type="HOGENOM" id="CLU_000690_2_0_1"/>
<dbReference type="CDD" id="cd09138">
    <property type="entry name" value="PLDc_vPLD1_2_yPLD_like_1"/>
    <property type="match status" value="1"/>
</dbReference>
<dbReference type="KEGG" id="tet:TTHERM_00827020"/>
<keyword evidence="4 7" id="KW-0378">Hydrolase</keyword>
<dbReference type="InParanoid" id="Q22EG7"/>
<dbReference type="FunFam" id="3.30.870.10:FF:000011">
    <property type="entry name" value="Phospholipase"/>
    <property type="match status" value="1"/>
</dbReference>
<gene>
    <name evidence="10" type="ORF">TTHERM_00827020</name>
</gene>
<comment type="catalytic activity">
    <reaction evidence="1 7">
        <text>a 1,2-diacyl-sn-glycero-3-phosphocholine + H2O = a 1,2-diacyl-sn-glycero-3-phosphate + choline + H(+)</text>
        <dbReference type="Rhea" id="RHEA:14445"/>
        <dbReference type="ChEBI" id="CHEBI:15354"/>
        <dbReference type="ChEBI" id="CHEBI:15377"/>
        <dbReference type="ChEBI" id="CHEBI:15378"/>
        <dbReference type="ChEBI" id="CHEBI:57643"/>
        <dbReference type="ChEBI" id="CHEBI:58608"/>
        <dbReference type="EC" id="3.1.4.4"/>
    </reaction>
</comment>
<feature type="region of interest" description="Disordered" evidence="8">
    <location>
        <begin position="49"/>
        <end position="73"/>
    </location>
</feature>
<evidence type="ECO:0000256" key="8">
    <source>
        <dbReference type="SAM" id="MobiDB-lite"/>
    </source>
</evidence>
<dbReference type="SUPFAM" id="SSF56024">
    <property type="entry name" value="Phospholipase D/nuclease"/>
    <property type="match status" value="2"/>
</dbReference>
<dbReference type="SMR" id="Q22EG7"/>
<dbReference type="Pfam" id="PF00614">
    <property type="entry name" value="PLDc"/>
    <property type="match status" value="1"/>
</dbReference>
<dbReference type="PANTHER" id="PTHR18896:SF76">
    <property type="entry name" value="PHOSPHOLIPASE"/>
    <property type="match status" value="1"/>
</dbReference>
<evidence type="ECO:0000313" key="10">
    <source>
        <dbReference type="EMBL" id="EAR83685.1"/>
    </source>
</evidence>
<feature type="compositionally biased region" description="Polar residues" evidence="8">
    <location>
        <begin position="55"/>
        <end position="73"/>
    </location>
</feature>
<dbReference type="InterPro" id="IPR001683">
    <property type="entry name" value="PX_dom"/>
</dbReference>
<dbReference type="STRING" id="312017.Q22EG7"/>
<keyword evidence="5 7" id="KW-0442">Lipid degradation</keyword>
<proteinExistence type="inferred from homology"/>
<dbReference type="GO" id="GO:0004630">
    <property type="term" value="F:phospholipase D activity"/>
    <property type="evidence" value="ECO:0007669"/>
    <property type="project" value="UniProtKB-UniRule"/>
</dbReference>
<dbReference type="PROSITE" id="PS50035">
    <property type="entry name" value="PLD"/>
    <property type="match status" value="2"/>
</dbReference>
<evidence type="ECO:0000259" key="9">
    <source>
        <dbReference type="PROSITE" id="PS50035"/>
    </source>
</evidence>
<dbReference type="Proteomes" id="UP000009168">
    <property type="component" value="Unassembled WGS sequence"/>
</dbReference>
<dbReference type="eggNOG" id="KOG1329">
    <property type="taxonomic scope" value="Eukaryota"/>
</dbReference>
<sequence length="1375" mass="160206">MQTQLTKGLKPSDLDTSYQNSNNAGLATSFQTSADMRITGIDNEADYKPPVNMLNDLNNSRNSYENQASSTPASHRFQLNKLQTLQDRIEIQKLKYMKFSELADSLEIELENTKEYFKLADQNIYFFNITSKRYYDKGNERQWLIRRRYQDLVQFDYKVRKELKKNKLKKQMPDLPFKKEPQNYKAKDILIFLECYLKAMIQLEHVCKTVALWEFIELSDYTYDGIVKVKESFIKKRAGGHFKKRNCLDSCINPFKLWKKRYIVITSEAIMYSIGNREPNCQTREMLLFDHNFSLKYGKAYTQRDLGIILTTTTRRLQLEADDLFHFVDVIAGIKDAMRLSPYIELHRYDSFAPIRQKSFCQWFIDGEGYFSQLYEKLSKASHEVFITDWWLSPEMYLQRPVNQYTNQETRLDRVLKKIAERGVKIYIIVYREPTIALNLNSNYTKSALCSLHKNIRVMRHPSTLIPLLWSHHEKMVVIDQIYGFLGGLDLCYGRWDSQSHPLVDQNQAKIYFPGIDYSNARIRDFRDVKEIDKSEISRETQPRMPWHDIAMMVAGEPVKDMVRHFIQYWNFAKMDIYSKNNNQQIDHLVPGIEDTENTNKMSNVISNYWHKILSRFKKNKRNDGESQSKSIDFDRAGSSINQIVDSVNGMKRSKTININRKVQVNRFSAYLDKIKEEQEENQQNQTIIEDDDDKSSYSKNNTSLNQTFDMKKQNLALKKDEFNLTKQGFEEKTIPEDFKNIFGDVSSIVQKPTCLISQRETDVKNIRPKNNSNIEMSLINATAQTKQDKALDTTVNQNPNESMILPKLLGQTYQFNLGNDKTNNSIHNHSHANQLNTSHNNNNTSIILNNVFTSNKEGGGEQNNIDQNIQEQLIQSRRLRKSEIKNRQTRSTSVIIPVTINNRQTYKPFSLEYEDMHELNKYNLYVPIVEKLKKNYEEADEQDQNYYIIYKSQIQNHEQSTQKNSGIGANFFNIFKTKSKVVPQNNNENVKRTFSEQSDYSFNASAANYSKEEDDSLDNSFGLFNRKKNFDRLKLENNKFKQNGTCICQMLRSSSSWSLGLQQKNHEMSIQLAYIDLITSSSNFIYIENQFFISCSAGPKVKNLIAQALIERIKKAAEKGENFKVVVVMPLLPGFEGEVNDSGSAVMKCQLHWEYATISRGGQSILEELRSHPKIDDPSKYIQFYGLRQHDIIDGKPVTEIIYVHSKLMIVDDNYVIMGSANINDRSMLGTRDSEIAMIVEDTDKVMSKWNKTVKKVGKFSHSLRVALYQEHFGLSYDEASDPLCETTDNLIISRSKQNTLIYRQVFACYPDDKVETLNQLDDFQKSKNPDFYYQYKDSIIGNAVELPLDFLKKENLNFNISQKEYFVPDENFT</sequence>
<dbReference type="GO" id="GO:0009395">
    <property type="term" value="P:phospholipid catabolic process"/>
    <property type="evidence" value="ECO:0007669"/>
    <property type="project" value="TreeGrafter"/>
</dbReference>
<evidence type="ECO:0000256" key="7">
    <source>
        <dbReference type="PIRNR" id="PIRNR009376"/>
    </source>
</evidence>
<dbReference type="InterPro" id="IPR015679">
    <property type="entry name" value="PLipase_D_fam"/>
</dbReference>
<comment type="similarity">
    <text evidence="2 7">Belongs to the phospholipase D family.</text>
</comment>
<name>Q22EG7_TETTS</name>
<dbReference type="SMART" id="SM00155">
    <property type="entry name" value="PLDc"/>
    <property type="match status" value="2"/>
</dbReference>
<dbReference type="InterPro" id="IPR036871">
    <property type="entry name" value="PX_dom_sf"/>
</dbReference>
<dbReference type="InterPro" id="IPR016555">
    <property type="entry name" value="PLipase_D_euk"/>
</dbReference>
<feature type="region of interest" description="Disordered" evidence="8">
    <location>
        <begin position="677"/>
        <end position="704"/>
    </location>
</feature>